<dbReference type="InterPro" id="IPR001647">
    <property type="entry name" value="HTH_TetR"/>
</dbReference>
<dbReference type="AlphaFoldDB" id="A0A3T0T002"/>
<organism evidence="5 6">
    <name type="scientific">Rathayibacter festucae DSM 15932</name>
    <dbReference type="NCBI Taxonomy" id="1328866"/>
    <lineage>
        <taxon>Bacteria</taxon>
        <taxon>Bacillati</taxon>
        <taxon>Actinomycetota</taxon>
        <taxon>Actinomycetes</taxon>
        <taxon>Micrococcales</taxon>
        <taxon>Microbacteriaceae</taxon>
        <taxon>Rathayibacter</taxon>
    </lineage>
</organism>
<dbReference type="SUPFAM" id="SSF46689">
    <property type="entry name" value="Homeodomain-like"/>
    <property type="match status" value="1"/>
</dbReference>
<dbReference type="PROSITE" id="PS50977">
    <property type="entry name" value="HTH_TETR_2"/>
    <property type="match status" value="1"/>
</dbReference>
<evidence type="ECO:0000256" key="2">
    <source>
        <dbReference type="PROSITE-ProRule" id="PRU00335"/>
    </source>
</evidence>
<sequence length="205" mass="22347">MTALSDGSPAAPTAKQRQAEATRTRLLDAAFDEFQRYGLAGARVDRIAEHAASNKRLIYVYFGDKEQLFDTVLVRNLEPMIDGVEFTIEDLPGYAANLFDYLEARPELLRLFAWRTLEHSDASTASEVERDSYRTKSDAIAEAQAAGLISSDLPGSHLLAAILALVQSWSAASPALALAQGAGEDGPDRRRQSVHSATARLIEVK</sequence>
<dbReference type="Proteomes" id="UP000285317">
    <property type="component" value="Chromosome"/>
</dbReference>
<dbReference type="InterPro" id="IPR009057">
    <property type="entry name" value="Homeodomain-like_sf"/>
</dbReference>
<dbReference type="InterPro" id="IPR036271">
    <property type="entry name" value="Tet_transcr_reg_TetR-rel_C_sf"/>
</dbReference>
<name>A0A3T0T002_9MICO</name>
<dbReference type="GO" id="GO:0006355">
    <property type="term" value="P:regulation of DNA-templated transcription"/>
    <property type="evidence" value="ECO:0007669"/>
    <property type="project" value="UniProtKB-ARBA"/>
</dbReference>
<feature type="domain" description="HTH tetR-type" evidence="4">
    <location>
        <begin position="20"/>
        <end position="80"/>
    </location>
</feature>
<dbReference type="InterPro" id="IPR041467">
    <property type="entry name" value="Sco4008_C"/>
</dbReference>
<feature type="region of interest" description="Disordered" evidence="3">
    <location>
        <begin position="1"/>
        <end position="20"/>
    </location>
</feature>
<dbReference type="PANTHER" id="PTHR30328">
    <property type="entry name" value="TRANSCRIPTIONAL REPRESSOR"/>
    <property type="match status" value="1"/>
</dbReference>
<protein>
    <submittedName>
        <fullName evidence="5">TetR family transcriptional regulator</fullName>
    </submittedName>
</protein>
<evidence type="ECO:0000259" key="4">
    <source>
        <dbReference type="PROSITE" id="PS50977"/>
    </source>
</evidence>
<dbReference type="PANTHER" id="PTHR30328:SF54">
    <property type="entry name" value="HTH-TYPE TRANSCRIPTIONAL REPRESSOR SCO4008"/>
    <property type="match status" value="1"/>
</dbReference>
<proteinExistence type="predicted"/>
<accession>A0A3T0T002</accession>
<dbReference type="InterPro" id="IPR050109">
    <property type="entry name" value="HTH-type_TetR-like_transc_reg"/>
</dbReference>
<dbReference type="SUPFAM" id="SSF48498">
    <property type="entry name" value="Tetracyclin repressor-like, C-terminal domain"/>
    <property type="match status" value="1"/>
</dbReference>
<keyword evidence="1 2" id="KW-0238">DNA-binding</keyword>
<dbReference type="GO" id="GO:0003677">
    <property type="term" value="F:DNA binding"/>
    <property type="evidence" value="ECO:0007669"/>
    <property type="project" value="UniProtKB-UniRule"/>
</dbReference>
<dbReference type="Pfam" id="PF17926">
    <property type="entry name" value="TetR_C_21"/>
    <property type="match status" value="1"/>
</dbReference>
<dbReference type="EMBL" id="CP028137">
    <property type="protein sequence ID" value="AZZ51889.1"/>
    <property type="molecule type" value="Genomic_DNA"/>
</dbReference>
<dbReference type="RefSeq" id="WP_127886774.1">
    <property type="nucleotide sequence ID" value="NZ_CP028137.1"/>
</dbReference>
<evidence type="ECO:0000256" key="3">
    <source>
        <dbReference type="SAM" id="MobiDB-lite"/>
    </source>
</evidence>
<evidence type="ECO:0000313" key="6">
    <source>
        <dbReference type="Proteomes" id="UP000285317"/>
    </source>
</evidence>
<reference evidence="5 6" key="1">
    <citation type="submission" date="2018-03" db="EMBL/GenBank/DDBJ databases">
        <title>Bacteriophage NCPPB3778 and a type I-E CRISPR drive the evolution of the US Biological Select Agent, Rathayibacter toxicus.</title>
        <authorList>
            <person name="Davis E.W.II."/>
            <person name="Tabima J.F."/>
            <person name="Weisberg A.J."/>
            <person name="Dantas Lopes L."/>
            <person name="Wiseman M.S."/>
            <person name="Wiseman M.S."/>
            <person name="Pupko T."/>
            <person name="Belcher M.S."/>
            <person name="Sechler A.J."/>
            <person name="Tancos M.A."/>
            <person name="Schroeder B.K."/>
            <person name="Murray T.D."/>
            <person name="Luster D.G."/>
            <person name="Schneider W.L."/>
            <person name="Rogers E."/>
            <person name="Andreote F.D."/>
            <person name="Grunwald N.J."/>
            <person name="Putnam M.L."/>
            <person name="Chang J.H."/>
        </authorList>
    </citation>
    <scope>NUCLEOTIDE SEQUENCE [LARGE SCALE GENOMIC DNA]</scope>
    <source>
        <strain evidence="5 6">DSM 15932</strain>
    </source>
</reference>
<evidence type="ECO:0000313" key="5">
    <source>
        <dbReference type="EMBL" id="AZZ51889.1"/>
    </source>
</evidence>
<dbReference type="Gene3D" id="1.10.357.10">
    <property type="entry name" value="Tetracycline Repressor, domain 2"/>
    <property type="match status" value="1"/>
</dbReference>
<gene>
    <name evidence="5" type="ORF">C1I64_07380</name>
</gene>
<feature type="DNA-binding region" description="H-T-H motif" evidence="2">
    <location>
        <begin position="43"/>
        <end position="62"/>
    </location>
</feature>
<dbReference type="KEGG" id="rfs:C1I64_07380"/>
<evidence type="ECO:0000256" key="1">
    <source>
        <dbReference type="ARBA" id="ARBA00023125"/>
    </source>
</evidence>
<dbReference type="Pfam" id="PF00440">
    <property type="entry name" value="TetR_N"/>
    <property type="match status" value="1"/>
</dbReference>